<sequence length="139" mass="14502">MHQSVGRPLAGPFEGYMPDTEPVKPLQGSVSGMAFHLQAPLRVSAFQRGYRPELVGTVVANGAGGSSIVGTVRIVWWQQVLYPALTLAMLTCVFILGGPIGLVVLGFGAAVGLVWSARTSTQRATDVISATSRAAAPLP</sequence>
<dbReference type="EMBL" id="AP019307">
    <property type="protein sequence ID" value="BBH17722.1"/>
    <property type="molecule type" value="Genomic_DNA"/>
</dbReference>
<organism evidence="2 3">
    <name type="scientific">Nocardioides baekrokdamisoli</name>
    <dbReference type="NCBI Taxonomy" id="1804624"/>
    <lineage>
        <taxon>Bacteria</taxon>
        <taxon>Bacillati</taxon>
        <taxon>Actinomycetota</taxon>
        <taxon>Actinomycetes</taxon>
        <taxon>Propionibacteriales</taxon>
        <taxon>Nocardioidaceae</taxon>
        <taxon>Nocardioides</taxon>
    </lineage>
</organism>
<protein>
    <submittedName>
        <fullName evidence="2">Uncharacterized protein</fullName>
    </submittedName>
</protein>
<accession>A0A3G9IHP3</accession>
<keyword evidence="1" id="KW-0812">Transmembrane</keyword>
<gene>
    <name evidence="2" type="ORF">Back2_20090</name>
</gene>
<evidence type="ECO:0000256" key="1">
    <source>
        <dbReference type="SAM" id="Phobius"/>
    </source>
</evidence>
<dbReference type="AlphaFoldDB" id="A0A3G9IHP3"/>
<keyword evidence="1" id="KW-0472">Membrane</keyword>
<evidence type="ECO:0000313" key="2">
    <source>
        <dbReference type="EMBL" id="BBH17722.1"/>
    </source>
</evidence>
<keyword evidence="1" id="KW-1133">Transmembrane helix</keyword>
<feature type="transmembrane region" description="Helical" evidence="1">
    <location>
        <begin position="54"/>
        <end position="76"/>
    </location>
</feature>
<keyword evidence="3" id="KW-1185">Reference proteome</keyword>
<dbReference type="KEGG" id="nbe:Back2_20090"/>
<dbReference type="Proteomes" id="UP000271573">
    <property type="component" value="Chromosome"/>
</dbReference>
<feature type="transmembrane region" description="Helical" evidence="1">
    <location>
        <begin position="82"/>
        <end position="115"/>
    </location>
</feature>
<name>A0A3G9IHP3_9ACTN</name>
<evidence type="ECO:0000313" key="3">
    <source>
        <dbReference type="Proteomes" id="UP000271573"/>
    </source>
</evidence>
<proteinExistence type="predicted"/>
<reference evidence="2 3" key="1">
    <citation type="submission" date="2018-11" db="EMBL/GenBank/DDBJ databases">
        <title>Complete genome sequence of Nocardioides baekrokdamisoli strain KCTC 39748.</title>
        <authorList>
            <person name="Kang S.W."/>
            <person name="Lee K.C."/>
            <person name="Kim K.K."/>
            <person name="Kim J.S."/>
            <person name="Kim D.S."/>
            <person name="Ko S.H."/>
            <person name="Yang S.H."/>
            <person name="Shin Y.K."/>
            <person name="Lee J.S."/>
        </authorList>
    </citation>
    <scope>NUCLEOTIDE SEQUENCE [LARGE SCALE GENOMIC DNA]</scope>
    <source>
        <strain evidence="2 3">KCTC 39748</strain>
    </source>
</reference>